<keyword evidence="4 7" id="KW-0573">Peptidoglycan synthesis</keyword>
<accession>A0AAV3UAA0</accession>
<feature type="active site" description="Proton donor/acceptor" evidence="7">
    <location>
        <position position="84"/>
    </location>
</feature>
<organism evidence="8 9">
    <name type="scientific">Halioxenophilus aromaticivorans</name>
    <dbReference type="NCBI Taxonomy" id="1306992"/>
    <lineage>
        <taxon>Bacteria</taxon>
        <taxon>Pseudomonadati</taxon>
        <taxon>Pseudomonadota</taxon>
        <taxon>Gammaproteobacteria</taxon>
        <taxon>Alteromonadales</taxon>
        <taxon>Alteromonadaceae</taxon>
        <taxon>Halioxenophilus</taxon>
    </lineage>
</organism>
<dbReference type="InterPro" id="IPR004391">
    <property type="entry name" value="Glu_race"/>
</dbReference>
<comment type="similarity">
    <text evidence="7">Belongs to the aspartate/glutamate racemases family.</text>
</comment>
<dbReference type="GO" id="GO:0008360">
    <property type="term" value="P:regulation of cell shape"/>
    <property type="evidence" value="ECO:0007669"/>
    <property type="project" value="UniProtKB-KW"/>
</dbReference>
<dbReference type="GO" id="GO:0071555">
    <property type="term" value="P:cell wall organization"/>
    <property type="evidence" value="ECO:0007669"/>
    <property type="project" value="UniProtKB-KW"/>
</dbReference>
<evidence type="ECO:0000256" key="5">
    <source>
        <dbReference type="ARBA" id="ARBA00023235"/>
    </source>
</evidence>
<sequence>MQSFTQDYSNPNLPNVLVFDSGVGGLTITREIVALTPNCNITFAADNAYFPYGTKSEQDLVARICHVLQHLVQITAADLVIIACNSASTAALPALRDQLAIPVVGVVPAIKPAAAISASKTIGLLATPGTVARDYTDDLIKQFAPDCHVIKIGSRRLVDMAEAKLAGGTVHADELANELERFAQPDHKTMDTVVLACTHFPLLQPELSQCLPGVAHWIDSGNAIARRAESLLLPIYQNKRHSIATNSSAPTYRCLFTQEPRNPMFLIEYLSSWFTKNWSVVIL</sequence>
<dbReference type="FunFam" id="3.40.50.1860:FF:000001">
    <property type="entry name" value="Glutamate racemase"/>
    <property type="match status" value="1"/>
</dbReference>
<dbReference type="RefSeq" id="WP_345428166.1">
    <property type="nucleotide sequence ID" value="NZ_AP031496.1"/>
</dbReference>
<dbReference type="Pfam" id="PF01177">
    <property type="entry name" value="Asp_Glu_race"/>
    <property type="match status" value="1"/>
</dbReference>
<dbReference type="InterPro" id="IPR033134">
    <property type="entry name" value="Asp/Glu_racemase_AS_2"/>
</dbReference>
<dbReference type="AlphaFoldDB" id="A0AAV3UAA0"/>
<proteinExistence type="inferred from homology"/>
<feature type="binding site" evidence="7">
    <location>
        <begin position="198"/>
        <end position="199"/>
    </location>
    <ligand>
        <name>substrate</name>
    </ligand>
</feature>
<keyword evidence="3 7" id="KW-0133">Cell shape</keyword>
<evidence type="ECO:0000313" key="8">
    <source>
        <dbReference type="EMBL" id="GAA4961611.1"/>
    </source>
</evidence>
<keyword evidence="5 7" id="KW-0413">Isomerase</keyword>
<feature type="binding site" evidence="7">
    <location>
        <begin position="20"/>
        <end position="21"/>
    </location>
    <ligand>
        <name>substrate</name>
    </ligand>
</feature>
<reference evidence="9" key="1">
    <citation type="journal article" date="2019" name="Int. J. Syst. Evol. Microbiol.">
        <title>The Global Catalogue of Microorganisms (GCM) 10K type strain sequencing project: providing services to taxonomists for standard genome sequencing and annotation.</title>
        <authorList>
            <consortium name="The Broad Institute Genomics Platform"/>
            <consortium name="The Broad Institute Genome Sequencing Center for Infectious Disease"/>
            <person name="Wu L."/>
            <person name="Ma J."/>
        </authorList>
    </citation>
    <scope>NUCLEOTIDE SEQUENCE [LARGE SCALE GENOMIC DNA]</scope>
    <source>
        <strain evidence="9">JCM 19134</strain>
    </source>
</reference>
<dbReference type="EC" id="5.1.1.3" evidence="2 7"/>
<keyword evidence="9" id="KW-1185">Reference proteome</keyword>
<protein>
    <recommendedName>
        <fullName evidence="2 7">Glutamate racemase</fullName>
        <ecNumber evidence="2 7">5.1.1.3</ecNumber>
    </recommendedName>
</protein>
<evidence type="ECO:0000256" key="7">
    <source>
        <dbReference type="HAMAP-Rule" id="MF_00258"/>
    </source>
</evidence>
<dbReference type="PROSITE" id="PS00924">
    <property type="entry name" value="ASP_GLU_RACEMASE_2"/>
    <property type="match status" value="1"/>
</dbReference>
<evidence type="ECO:0000313" key="9">
    <source>
        <dbReference type="Proteomes" id="UP001409585"/>
    </source>
</evidence>
<dbReference type="SUPFAM" id="SSF53681">
    <property type="entry name" value="Aspartate/glutamate racemase"/>
    <property type="match status" value="2"/>
</dbReference>
<comment type="catalytic activity">
    <reaction evidence="1 7">
        <text>L-glutamate = D-glutamate</text>
        <dbReference type="Rhea" id="RHEA:12813"/>
        <dbReference type="ChEBI" id="CHEBI:29985"/>
        <dbReference type="ChEBI" id="CHEBI:29986"/>
        <dbReference type="EC" id="5.1.1.3"/>
    </reaction>
</comment>
<dbReference type="InterPro" id="IPR015942">
    <property type="entry name" value="Asp/Glu/hydantoin_racemase"/>
</dbReference>
<evidence type="ECO:0000256" key="4">
    <source>
        <dbReference type="ARBA" id="ARBA00022984"/>
    </source>
</evidence>
<dbReference type="GO" id="GO:0009252">
    <property type="term" value="P:peptidoglycan biosynthetic process"/>
    <property type="evidence" value="ECO:0007669"/>
    <property type="project" value="UniProtKB-UniRule"/>
</dbReference>
<dbReference type="EMBL" id="BAABLX010000080">
    <property type="protein sequence ID" value="GAA4961611.1"/>
    <property type="molecule type" value="Genomic_DNA"/>
</dbReference>
<evidence type="ECO:0000256" key="2">
    <source>
        <dbReference type="ARBA" id="ARBA00013090"/>
    </source>
</evidence>
<dbReference type="InterPro" id="IPR001920">
    <property type="entry name" value="Asp/Glu_race"/>
</dbReference>
<keyword evidence="6 7" id="KW-0961">Cell wall biogenesis/degradation</keyword>
<evidence type="ECO:0000256" key="6">
    <source>
        <dbReference type="ARBA" id="ARBA00023316"/>
    </source>
</evidence>
<dbReference type="NCBIfam" id="TIGR00067">
    <property type="entry name" value="glut_race"/>
    <property type="match status" value="1"/>
</dbReference>
<gene>
    <name evidence="7 8" type="primary">murI</name>
    <name evidence="8" type="ORF">GCM10025791_48980</name>
</gene>
<comment type="pathway">
    <text evidence="7">Cell wall biogenesis; peptidoglycan biosynthesis.</text>
</comment>
<feature type="binding site" evidence="7">
    <location>
        <begin position="52"/>
        <end position="53"/>
    </location>
    <ligand>
        <name>substrate</name>
    </ligand>
</feature>
<evidence type="ECO:0000256" key="3">
    <source>
        <dbReference type="ARBA" id="ARBA00022960"/>
    </source>
</evidence>
<dbReference type="GO" id="GO:0008881">
    <property type="term" value="F:glutamate racemase activity"/>
    <property type="evidence" value="ECO:0007669"/>
    <property type="project" value="UniProtKB-UniRule"/>
</dbReference>
<evidence type="ECO:0000256" key="1">
    <source>
        <dbReference type="ARBA" id="ARBA00001602"/>
    </source>
</evidence>
<feature type="binding site" evidence="7">
    <location>
        <begin position="85"/>
        <end position="86"/>
    </location>
    <ligand>
        <name>substrate</name>
    </ligand>
</feature>
<comment type="function">
    <text evidence="7">Provides the (R)-glutamate required for cell wall biosynthesis.</text>
</comment>
<dbReference type="PROSITE" id="PS00923">
    <property type="entry name" value="ASP_GLU_RACEMASE_1"/>
    <property type="match status" value="1"/>
</dbReference>
<dbReference type="InterPro" id="IPR018187">
    <property type="entry name" value="Asp/Glu_racemase_AS_1"/>
</dbReference>
<dbReference type="Proteomes" id="UP001409585">
    <property type="component" value="Unassembled WGS sequence"/>
</dbReference>
<feature type="active site" description="Proton donor/acceptor" evidence="7">
    <location>
        <position position="197"/>
    </location>
</feature>
<dbReference type="PANTHER" id="PTHR21198">
    <property type="entry name" value="GLUTAMATE RACEMASE"/>
    <property type="match status" value="1"/>
</dbReference>
<dbReference type="HAMAP" id="MF_00258">
    <property type="entry name" value="Glu_racemase"/>
    <property type="match status" value="1"/>
</dbReference>
<name>A0AAV3UAA0_9ALTE</name>
<comment type="caution">
    <text evidence="8">The sequence shown here is derived from an EMBL/GenBank/DDBJ whole genome shotgun (WGS) entry which is preliminary data.</text>
</comment>
<dbReference type="Gene3D" id="3.40.50.1860">
    <property type="match status" value="2"/>
</dbReference>
<dbReference type="PANTHER" id="PTHR21198:SF2">
    <property type="entry name" value="GLUTAMATE RACEMASE"/>
    <property type="match status" value="1"/>
</dbReference>